<dbReference type="EMBL" id="KQ258520">
    <property type="protein sequence ID" value="KOM29718.1"/>
    <property type="molecule type" value="Genomic_DNA"/>
</dbReference>
<protein>
    <submittedName>
        <fullName evidence="2">Uncharacterized protein</fullName>
    </submittedName>
</protein>
<dbReference type="EMBL" id="CM003378">
    <property type="protein sequence ID" value="KOM49216.1"/>
    <property type="molecule type" value="Genomic_DNA"/>
</dbReference>
<dbReference type="Proteomes" id="UP000053144">
    <property type="component" value="Chromosome 8"/>
</dbReference>
<dbReference type="AlphaFoldDB" id="A0A0L9V2N2"/>
<gene>
    <name evidence="2" type="ORF">LR48_Vigan08g004300</name>
    <name evidence="1" type="ORF">LR48_Vigan747s002000</name>
</gene>
<reference evidence="2" key="2">
    <citation type="submission" date="2015-02" db="EMBL/GenBank/DDBJ databases">
        <authorList>
            <person name="Chooi Y.-H."/>
        </authorList>
    </citation>
    <scope>NUCLEOTIDE SEQUENCE</scope>
    <source>
        <tissue evidence="2">Seedling</tissue>
    </source>
</reference>
<sequence length="112" mass="12538">MAGKKHEDADYVPLPSTVDDVMSMVNNEFVQMLLHMDNEVIEKMVAMFSEKAPTDDKVDTTAQPTLCDDATNNFQILPVKKLLKLLKKPNMADEEIAISCTRNPRSEIDVLG</sequence>
<evidence type="ECO:0000313" key="1">
    <source>
        <dbReference type="EMBL" id="KOM29718.1"/>
    </source>
</evidence>
<evidence type="ECO:0000313" key="2">
    <source>
        <dbReference type="EMBL" id="KOM49216.1"/>
    </source>
</evidence>
<dbReference type="Gramene" id="KOM49216">
    <property type="protein sequence ID" value="KOM49216"/>
    <property type="gene ID" value="LR48_Vigan08g004300"/>
</dbReference>
<evidence type="ECO:0000313" key="3">
    <source>
        <dbReference type="Proteomes" id="UP000053144"/>
    </source>
</evidence>
<accession>A0A0L9V2N2</accession>
<proteinExistence type="predicted"/>
<name>A0A0L9V2N2_PHAAN</name>
<dbReference type="Gramene" id="KOM29718">
    <property type="protein sequence ID" value="KOM29718"/>
    <property type="gene ID" value="LR48_Vigan747s002000"/>
</dbReference>
<organism evidence="2 3">
    <name type="scientific">Phaseolus angularis</name>
    <name type="common">Azuki bean</name>
    <name type="synonym">Vigna angularis</name>
    <dbReference type="NCBI Taxonomy" id="3914"/>
    <lineage>
        <taxon>Eukaryota</taxon>
        <taxon>Viridiplantae</taxon>
        <taxon>Streptophyta</taxon>
        <taxon>Embryophyta</taxon>
        <taxon>Tracheophyta</taxon>
        <taxon>Spermatophyta</taxon>
        <taxon>Magnoliopsida</taxon>
        <taxon>eudicotyledons</taxon>
        <taxon>Gunneridae</taxon>
        <taxon>Pentapetalae</taxon>
        <taxon>rosids</taxon>
        <taxon>fabids</taxon>
        <taxon>Fabales</taxon>
        <taxon>Fabaceae</taxon>
        <taxon>Papilionoideae</taxon>
        <taxon>50 kb inversion clade</taxon>
        <taxon>NPAAA clade</taxon>
        <taxon>indigoferoid/millettioid clade</taxon>
        <taxon>Phaseoleae</taxon>
        <taxon>Vigna</taxon>
    </lineage>
</organism>
<reference evidence="3" key="1">
    <citation type="journal article" date="2015" name="Proc. Natl. Acad. Sci. U.S.A.">
        <title>Genome sequencing of adzuki bean (Vigna angularis) provides insight into high starch and low fat accumulation and domestication.</title>
        <authorList>
            <person name="Yang K."/>
            <person name="Tian Z."/>
            <person name="Chen C."/>
            <person name="Luo L."/>
            <person name="Zhao B."/>
            <person name="Wang Z."/>
            <person name="Yu L."/>
            <person name="Li Y."/>
            <person name="Sun Y."/>
            <person name="Li W."/>
            <person name="Chen Y."/>
            <person name="Li Y."/>
            <person name="Zhang Y."/>
            <person name="Ai D."/>
            <person name="Zhao J."/>
            <person name="Shang C."/>
            <person name="Ma Y."/>
            <person name="Wu B."/>
            <person name="Wang M."/>
            <person name="Gao L."/>
            <person name="Sun D."/>
            <person name="Zhang P."/>
            <person name="Guo F."/>
            <person name="Wang W."/>
            <person name="Li Y."/>
            <person name="Wang J."/>
            <person name="Varshney R.K."/>
            <person name="Wang J."/>
            <person name="Ling H.Q."/>
            <person name="Wan P."/>
        </authorList>
    </citation>
    <scope>NUCLEOTIDE SEQUENCE</scope>
    <source>
        <strain evidence="3">cv. Jingnong 6</strain>
    </source>
</reference>